<reference evidence="2" key="1">
    <citation type="journal article" date="2020" name="mSystems">
        <title>Genome- and Community-Level Interaction Insights into Carbon Utilization and Element Cycling Functions of Hydrothermarchaeota in Hydrothermal Sediment.</title>
        <authorList>
            <person name="Zhou Z."/>
            <person name="Liu Y."/>
            <person name="Xu W."/>
            <person name="Pan J."/>
            <person name="Luo Z.H."/>
            <person name="Li M."/>
        </authorList>
    </citation>
    <scope>NUCLEOTIDE SEQUENCE [LARGE SCALE GENOMIC DNA]</scope>
    <source>
        <strain evidence="2">SpSt-1038</strain>
    </source>
</reference>
<organism evidence="2">
    <name type="scientific">Candidatus Methanosuratincola petrocarbonis</name>
    <name type="common">ex Vanwonterghem et al. 2016</name>
    <dbReference type="NCBI Taxonomy" id="1867261"/>
    <lineage>
        <taxon>Archaea</taxon>
        <taxon>Thermoproteota</taxon>
        <taxon>Methanosuratincolia</taxon>
        <taxon>Candidatus Methanomethylicales</taxon>
        <taxon>Candidatus Methanomethylicaceae</taxon>
        <taxon>Candidatus Methanosuratincola (ex Vanwonterghem et al. 2016)</taxon>
    </lineage>
</organism>
<keyword evidence="1" id="KW-0456">Lyase</keyword>
<dbReference type="GO" id="GO:0003839">
    <property type="term" value="F:gamma-glutamylcyclotransferase activity"/>
    <property type="evidence" value="ECO:0007669"/>
    <property type="project" value="InterPro"/>
</dbReference>
<dbReference type="SUPFAM" id="SSF110857">
    <property type="entry name" value="Gamma-glutamyl cyclotransferase-like"/>
    <property type="match status" value="1"/>
</dbReference>
<dbReference type="EMBL" id="DRVT01000023">
    <property type="protein sequence ID" value="HHI48944.1"/>
    <property type="molecule type" value="Genomic_DNA"/>
</dbReference>
<proteinExistence type="predicted"/>
<name>A0A7J3UYT7_9CREN</name>
<dbReference type="InterPro" id="IPR013024">
    <property type="entry name" value="GGCT-like"/>
</dbReference>
<dbReference type="Gene3D" id="3.10.490.10">
    <property type="entry name" value="Gamma-glutamyl cyclotransferase-like"/>
    <property type="match status" value="1"/>
</dbReference>
<dbReference type="GO" id="GO:0016740">
    <property type="term" value="F:transferase activity"/>
    <property type="evidence" value="ECO:0007669"/>
    <property type="project" value="UniProtKB-KW"/>
</dbReference>
<dbReference type="PANTHER" id="PTHR12935:SF0">
    <property type="entry name" value="GAMMA-GLUTAMYLCYCLOTRANSFERASE"/>
    <property type="match status" value="1"/>
</dbReference>
<accession>A0A7J3UYT7</accession>
<keyword evidence="2" id="KW-0808">Transferase</keyword>
<dbReference type="PANTHER" id="PTHR12935">
    <property type="entry name" value="GAMMA-GLUTAMYLCYCLOTRANSFERASE"/>
    <property type="match status" value="1"/>
</dbReference>
<comment type="caution">
    <text evidence="2">The sequence shown here is derived from an EMBL/GenBank/DDBJ whole genome shotgun (WGS) entry which is preliminary data.</text>
</comment>
<evidence type="ECO:0000313" key="2">
    <source>
        <dbReference type="EMBL" id="HHI48944.1"/>
    </source>
</evidence>
<evidence type="ECO:0000256" key="1">
    <source>
        <dbReference type="ARBA" id="ARBA00023239"/>
    </source>
</evidence>
<dbReference type="CDD" id="cd06661">
    <property type="entry name" value="GGCT_like"/>
    <property type="match status" value="1"/>
</dbReference>
<gene>
    <name evidence="2" type="ORF">ENL91_02100</name>
</gene>
<protein>
    <submittedName>
        <fullName evidence="2">Gamma-glutamylcyclotransferase</fullName>
    </submittedName>
</protein>
<dbReference type="InterPro" id="IPR036568">
    <property type="entry name" value="GGCT-like_sf"/>
</dbReference>
<sequence length="164" mass="19062">MVDDLLYHLRIPGFYVPDEACYLLLVLGLHDEEAPPRSLHHEVRLVAIDPLLHVELHQVRYLQGAGFANIVKGEGRVEGILYEIDETSLKRLDYYEGILDHYNRIEVEVNCEAQPLKAWVYVANENKIKEGLKPRREYLNHLLKGRDLLSEEYIEELQAVETID</sequence>
<dbReference type="AlphaFoldDB" id="A0A7J3UYT7"/>
<dbReference type="InterPro" id="IPR017939">
    <property type="entry name" value="G-Glutamylcylcotransferase"/>
</dbReference>
<dbReference type="Pfam" id="PF13772">
    <property type="entry name" value="AIG2_2"/>
    <property type="match status" value="1"/>
</dbReference>